<dbReference type="AlphaFoldDB" id="W3WKU6"/>
<dbReference type="Gene3D" id="3.50.30.30">
    <property type="match status" value="1"/>
</dbReference>
<dbReference type="EMBL" id="KI912120">
    <property type="protein sequence ID" value="ETS74359.1"/>
    <property type="molecule type" value="Genomic_DNA"/>
</dbReference>
<dbReference type="eggNOG" id="KOG2195">
    <property type="taxonomic scope" value="Eukaryota"/>
</dbReference>
<gene>
    <name evidence="6" type="ORF">PFICI_14225</name>
</gene>
<dbReference type="OrthoDB" id="5841748at2759"/>
<dbReference type="KEGG" id="pfy:PFICI_14225"/>
<dbReference type="Gene3D" id="1.20.930.40">
    <property type="entry name" value="Transferrin receptor-like, dimerisation domain"/>
    <property type="match status" value="1"/>
</dbReference>
<keyword evidence="2" id="KW-0472">Membrane</keyword>
<dbReference type="InterPro" id="IPR036757">
    <property type="entry name" value="TFR-like_dimer_dom_sf"/>
</dbReference>
<dbReference type="Proteomes" id="UP000030651">
    <property type="component" value="Unassembled WGS sequence"/>
</dbReference>
<evidence type="ECO:0000259" key="5">
    <source>
        <dbReference type="Pfam" id="PF04389"/>
    </source>
</evidence>
<keyword evidence="2" id="KW-1133">Transmembrane helix</keyword>
<dbReference type="SUPFAM" id="SSF53187">
    <property type="entry name" value="Zn-dependent exopeptidases"/>
    <property type="match status" value="1"/>
</dbReference>
<evidence type="ECO:0000313" key="6">
    <source>
        <dbReference type="EMBL" id="ETS74359.1"/>
    </source>
</evidence>
<proteinExistence type="inferred from homology"/>
<accession>W3WKU6</accession>
<dbReference type="FunCoup" id="W3WKU6">
    <property type="interactions" value="146"/>
</dbReference>
<dbReference type="Pfam" id="PF02225">
    <property type="entry name" value="PA"/>
    <property type="match status" value="1"/>
</dbReference>
<dbReference type="GO" id="GO:0004180">
    <property type="term" value="F:carboxypeptidase activity"/>
    <property type="evidence" value="ECO:0007669"/>
    <property type="project" value="TreeGrafter"/>
</dbReference>
<organism evidence="6 7">
    <name type="scientific">Pestalotiopsis fici (strain W106-1 / CGMCC3.15140)</name>
    <dbReference type="NCBI Taxonomy" id="1229662"/>
    <lineage>
        <taxon>Eukaryota</taxon>
        <taxon>Fungi</taxon>
        <taxon>Dikarya</taxon>
        <taxon>Ascomycota</taxon>
        <taxon>Pezizomycotina</taxon>
        <taxon>Sordariomycetes</taxon>
        <taxon>Xylariomycetidae</taxon>
        <taxon>Amphisphaeriales</taxon>
        <taxon>Sporocadaceae</taxon>
        <taxon>Pestalotiopsis</taxon>
    </lineage>
</organism>
<evidence type="ECO:0000256" key="1">
    <source>
        <dbReference type="ARBA" id="ARBA00005634"/>
    </source>
</evidence>
<feature type="domain" description="Peptidase M28" evidence="5">
    <location>
        <begin position="386"/>
        <end position="564"/>
    </location>
</feature>
<evidence type="ECO:0000259" key="3">
    <source>
        <dbReference type="Pfam" id="PF02225"/>
    </source>
</evidence>
<evidence type="ECO:0008006" key="8">
    <source>
        <dbReference type="Google" id="ProtNLM"/>
    </source>
</evidence>
<evidence type="ECO:0000256" key="2">
    <source>
        <dbReference type="SAM" id="Phobius"/>
    </source>
</evidence>
<dbReference type="GeneID" id="19279238"/>
<dbReference type="SUPFAM" id="SSF47672">
    <property type="entry name" value="Transferrin receptor-like dimerisation domain"/>
    <property type="match status" value="1"/>
</dbReference>
<sequence>MSRRSDYHTAQDTKLLDIGACHKDDRGTIVPRRGAFSFASARRVLFVAIAVTTIALTALSYQKSISGQLLYVQPWTSHPPFTQPLLEENFTLPALEAILLSEPDASHAADWAYYYTSESHFAGEGKAQGLWTQKKWGEFGIPETEIVRYNASISEPVFQRLALIDTSDPLSPSAVKYEAKLMEELPSTDESTIRTPAFHGASASGNVTAQFVYANFGRGSDYDELEQNNIPLEGKIAIVKYGMGYRAEKMTFAAERGLIGILTYSDPQLDGNITEANGYKTYPDGPARPATCIERGAMGSIRNASAGNPSEPGRYIPSLPVSYGDILPFLKALNGHGPKASEMSSEWHGGGLYYKGVDYHVGPSPSHIVLNLDNQMSFPNKDVYQVFGTIKGEIEDEVIILGNHRDSWGPGAGDSISGAAALMEVARSFGTAYKRGWRPRRTIMFVSWEGAEVGQVGSQPWIAEHLPWLQKTAVAYLNVVVAAGGTDFQVKATPLLRDVIHRATKAVASPEGSTVFDHWSGDLIAAGGGDAIPFLETACVSTVDFSFGAVYWAYHSNFDTFAWMNSSGDPGWKYHVASAKIWSLIAAYLSETPVLQMGAAEYAVAMHKYVKRIKDSIPGAASFDLGPLEDAIEEYHNASIILDAYASSLKSTESSETMRQVNQKYLNLERQFCYKNAHLIYEFSAFYTDPPEFPRLYWSLDAGDLEKAQGWMDIIQGKIKDAADLVKL</sequence>
<dbReference type="SUPFAM" id="SSF52025">
    <property type="entry name" value="PA domain"/>
    <property type="match status" value="1"/>
</dbReference>
<dbReference type="PANTHER" id="PTHR10404">
    <property type="entry name" value="N-ACETYLATED-ALPHA-LINKED ACIDIC DIPEPTIDASE"/>
    <property type="match status" value="1"/>
</dbReference>
<feature type="domain" description="PA" evidence="3">
    <location>
        <begin position="207"/>
        <end position="297"/>
    </location>
</feature>
<dbReference type="FunFam" id="3.40.630.10:FF:000101">
    <property type="entry name" value="N-acetylated alpha-linked acidic dipeptidase like 1"/>
    <property type="match status" value="1"/>
</dbReference>
<dbReference type="OMA" id="DPVFHWH"/>
<keyword evidence="2" id="KW-0812">Transmembrane</keyword>
<protein>
    <recommendedName>
        <fullName evidence="8">Glutamate carboxypeptidase</fullName>
    </recommendedName>
</protein>
<dbReference type="HOGENOM" id="CLU_005688_2_0_1"/>
<keyword evidence="7" id="KW-1185">Reference proteome</keyword>
<comment type="similarity">
    <text evidence="1">Belongs to the peptidase M28 family. M28B subfamily.</text>
</comment>
<dbReference type="InterPro" id="IPR039373">
    <property type="entry name" value="Peptidase_M28B"/>
</dbReference>
<dbReference type="InParanoid" id="W3WKU6"/>
<evidence type="ECO:0000313" key="7">
    <source>
        <dbReference type="Proteomes" id="UP000030651"/>
    </source>
</evidence>
<dbReference type="RefSeq" id="XP_007840997.1">
    <property type="nucleotide sequence ID" value="XM_007842806.1"/>
</dbReference>
<dbReference type="Pfam" id="PF04253">
    <property type="entry name" value="TFR_dimer"/>
    <property type="match status" value="1"/>
</dbReference>
<dbReference type="Pfam" id="PF04389">
    <property type="entry name" value="Peptidase_M28"/>
    <property type="match status" value="1"/>
</dbReference>
<name>W3WKU6_PESFW</name>
<dbReference type="Gene3D" id="3.40.630.10">
    <property type="entry name" value="Zn peptidases"/>
    <property type="match status" value="1"/>
</dbReference>
<feature type="transmembrane region" description="Helical" evidence="2">
    <location>
        <begin position="43"/>
        <end position="61"/>
    </location>
</feature>
<dbReference type="InterPro" id="IPR003137">
    <property type="entry name" value="PA_domain"/>
</dbReference>
<reference evidence="7" key="1">
    <citation type="journal article" date="2015" name="BMC Genomics">
        <title>Genomic and transcriptomic analysis of the endophytic fungus Pestalotiopsis fici reveals its lifestyle and high potential for synthesis of natural products.</title>
        <authorList>
            <person name="Wang X."/>
            <person name="Zhang X."/>
            <person name="Liu L."/>
            <person name="Xiang M."/>
            <person name="Wang W."/>
            <person name="Sun X."/>
            <person name="Che Y."/>
            <person name="Guo L."/>
            <person name="Liu G."/>
            <person name="Guo L."/>
            <person name="Wang C."/>
            <person name="Yin W.B."/>
            <person name="Stadler M."/>
            <person name="Zhang X."/>
            <person name="Liu X."/>
        </authorList>
    </citation>
    <scope>NUCLEOTIDE SEQUENCE [LARGE SCALE GENOMIC DNA]</scope>
    <source>
        <strain evidence="7">W106-1 / CGMCC3.15140</strain>
    </source>
</reference>
<dbReference type="PANTHER" id="PTHR10404:SF46">
    <property type="entry name" value="VACUOLAR PROTEIN SORTING-ASSOCIATED PROTEIN 70"/>
    <property type="match status" value="1"/>
</dbReference>
<dbReference type="InterPro" id="IPR046450">
    <property type="entry name" value="PA_dom_sf"/>
</dbReference>
<dbReference type="InterPro" id="IPR007365">
    <property type="entry name" value="TFR-like_dimer_dom"/>
</dbReference>
<evidence type="ECO:0000259" key="4">
    <source>
        <dbReference type="Pfam" id="PF04253"/>
    </source>
</evidence>
<feature type="domain" description="Transferrin receptor-like dimerisation" evidence="4">
    <location>
        <begin position="624"/>
        <end position="725"/>
    </location>
</feature>
<dbReference type="InterPro" id="IPR007484">
    <property type="entry name" value="Peptidase_M28"/>
</dbReference>